<dbReference type="Proteomes" id="UP000017836">
    <property type="component" value="Unassembled WGS sequence"/>
</dbReference>
<evidence type="ECO:0000256" key="5">
    <source>
        <dbReference type="ARBA" id="ARBA00022729"/>
    </source>
</evidence>
<sequence length="395" mass="44293">MTKPNKLLDSLLKPFKSHKKGIENEKKDDLEAIAAQEQKVFSFEALASATRYFHPENKLGEGGFGPVYKGKLDDGREIAVKKLSKSSRQGKREFVNEARLLSRVQHRNVVGLIGYCADEGEKLLIYEYHPNQSLDKILFHTNRRQELDWQKRFDIISGVARGLLYLHQDSHIMIIHRDIKASNILLDQKWKPKIADFGMARLFPEDQTHVNTRVAGTNGYMAPEYMMHGQLSLKVDVFSFGVLVLEIISGQKNSSFDLQADSRGLLNWAWKLWKNGRCSEMVDMALGSFKLVDEQVKMCIQMALLCVQADPAQRPTMANVSQMLARPGTLAEPTRPGYPGVRYGRKRGDRTSSYSKSRSDASSSGDPSSSRTAVAIAATTTTTTTNPSSRSTDVF</sequence>
<evidence type="ECO:0000256" key="3">
    <source>
        <dbReference type="ARBA" id="ARBA00022679"/>
    </source>
</evidence>
<dbReference type="Gene3D" id="3.30.200.20">
    <property type="entry name" value="Phosphorylase Kinase, domain 1"/>
    <property type="match status" value="1"/>
</dbReference>
<keyword evidence="11" id="KW-0472">Membrane</keyword>
<reference evidence="16" key="1">
    <citation type="journal article" date="2013" name="Science">
        <title>The Amborella genome and the evolution of flowering plants.</title>
        <authorList>
            <consortium name="Amborella Genome Project"/>
        </authorList>
    </citation>
    <scope>NUCLEOTIDE SEQUENCE [LARGE SCALE GENOMIC DNA]</scope>
</reference>
<keyword evidence="10" id="KW-1133">Transmembrane helix</keyword>
<keyword evidence="12" id="KW-0325">Glycoprotein</keyword>
<dbReference type="AlphaFoldDB" id="W1NFW9"/>
<dbReference type="InterPro" id="IPR011009">
    <property type="entry name" value="Kinase-like_dom_sf"/>
</dbReference>
<dbReference type="GO" id="GO:0004674">
    <property type="term" value="F:protein serine/threonine kinase activity"/>
    <property type="evidence" value="ECO:0000318"/>
    <property type="project" value="GO_Central"/>
</dbReference>
<dbReference type="GO" id="GO:0005886">
    <property type="term" value="C:plasma membrane"/>
    <property type="evidence" value="ECO:0000318"/>
    <property type="project" value="GO_Central"/>
</dbReference>
<dbReference type="OrthoDB" id="4062651at2759"/>
<keyword evidence="3" id="KW-0808">Transferase</keyword>
<dbReference type="OMA" id="YCAHGAE"/>
<evidence type="ECO:0000256" key="10">
    <source>
        <dbReference type="ARBA" id="ARBA00022989"/>
    </source>
</evidence>
<keyword evidence="7" id="KW-0547">Nucleotide-binding</keyword>
<dbReference type="FunFam" id="3.30.200.20:FF:000327">
    <property type="entry name" value="Cysteine-rich receptor-like protein kinase 10"/>
    <property type="match status" value="1"/>
</dbReference>
<evidence type="ECO:0000256" key="12">
    <source>
        <dbReference type="ARBA" id="ARBA00023180"/>
    </source>
</evidence>
<name>W1NFW9_AMBTC</name>
<dbReference type="SUPFAM" id="SSF56112">
    <property type="entry name" value="Protein kinase-like (PK-like)"/>
    <property type="match status" value="1"/>
</dbReference>
<evidence type="ECO:0000256" key="8">
    <source>
        <dbReference type="ARBA" id="ARBA00022777"/>
    </source>
</evidence>
<evidence type="ECO:0000256" key="6">
    <source>
        <dbReference type="ARBA" id="ARBA00022737"/>
    </source>
</evidence>
<evidence type="ECO:0000256" key="2">
    <source>
        <dbReference type="ARBA" id="ARBA00022527"/>
    </source>
</evidence>
<keyword evidence="9" id="KW-0067">ATP-binding</keyword>
<keyword evidence="16" id="KW-1185">Reference proteome</keyword>
<feature type="compositionally biased region" description="Low complexity" evidence="13">
    <location>
        <begin position="351"/>
        <end position="395"/>
    </location>
</feature>
<dbReference type="InterPro" id="IPR052059">
    <property type="entry name" value="CR_Ser/Thr_kinase"/>
</dbReference>
<evidence type="ECO:0000256" key="13">
    <source>
        <dbReference type="SAM" id="MobiDB-lite"/>
    </source>
</evidence>
<dbReference type="STRING" id="13333.W1NFW9"/>
<dbReference type="PROSITE" id="PS00108">
    <property type="entry name" value="PROTEIN_KINASE_ST"/>
    <property type="match status" value="1"/>
</dbReference>
<evidence type="ECO:0000256" key="11">
    <source>
        <dbReference type="ARBA" id="ARBA00023136"/>
    </source>
</evidence>
<evidence type="ECO:0000256" key="9">
    <source>
        <dbReference type="ARBA" id="ARBA00022840"/>
    </source>
</evidence>
<keyword evidence="8" id="KW-0418">Kinase</keyword>
<keyword evidence="4" id="KW-0812">Transmembrane</keyword>
<organism evidence="15 16">
    <name type="scientific">Amborella trichopoda</name>
    <dbReference type="NCBI Taxonomy" id="13333"/>
    <lineage>
        <taxon>Eukaryota</taxon>
        <taxon>Viridiplantae</taxon>
        <taxon>Streptophyta</taxon>
        <taxon>Embryophyta</taxon>
        <taxon>Tracheophyta</taxon>
        <taxon>Spermatophyta</taxon>
        <taxon>Magnoliopsida</taxon>
        <taxon>Amborellales</taxon>
        <taxon>Amborellaceae</taxon>
        <taxon>Amborella</taxon>
    </lineage>
</organism>
<dbReference type="KEGG" id="atr:18421962"/>
<dbReference type="PANTHER" id="PTHR47973">
    <property type="entry name" value="CYSTEINE-RICH RECEPTOR-LIKE PROTEIN KINASE 3"/>
    <property type="match status" value="1"/>
</dbReference>
<feature type="domain" description="Protein kinase" evidence="14">
    <location>
        <begin position="53"/>
        <end position="324"/>
    </location>
</feature>
<dbReference type="EMBL" id="KI397513">
    <property type="protein sequence ID" value="ERM94075.1"/>
    <property type="molecule type" value="Genomic_DNA"/>
</dbReference>
<evidence type="ECO:0000256" key="7">
    <source>
        <dbReference type="ARBA" id="ARBA00022741"/>
    </source>
</evidence>
<dbReference type="GO" id="GO:0006950">
    <property type="term" value="P:response to stress"/>
    <property type="evidence" value="ECO:0007669"/>
    <property type="project" value="UniProtKB-ARBA"/>
</dbReference>
<dbReference type="PROSITE" id="PS50011">
    <property type="entry name" value="PROTEIN_KINASE_DOM"/>
    <property type="match status" value="1"/>
</dbReference>
<dbReference type="CDD" id="cd14066">
    <property type="entry name" value="STKc_IRAK"/>
    <property type="match status" value="1"/>
</dbReference>
<evidence type="ECO:0000256" key="1">
    <source>
        <dbReference type="ARBA" id="ARBA00004167"/>
    </source>
</evidence>
<evidence type="ECO:0000256" key="4">
    <source>
        <dbReference type="ARBA" id="ARBA00022692"/>
    </source>
</evidence>
<keyword evidence="5" id="KW-0732">Signal</keyword>
<proteinExistence type="predicted"/>
<keyword evidence="6" id="KW-0677">Repeat</keyword>
<dbReference type="GO" id="GO:0007165">
    <property type="term" value="P:signal transduction"/>
    <property type="evidence" value="ECO:0000318"/>
    <property type="project" value="GO_Central"/>
</dbReference>
<accession>W1NFW9</accession>
<dbReference type="InterPro" id="IPR000719">
    <property type="entry name" value="Prot_kinase_dom"/>
</dbReference>
<dbReference type="Gramene" id="ERM94075">
    <property type="protein sequence ID" value="ERM94075"/>
    <property type="gene ID" value="AMTR_s00010p00092340"/>
</dbReference>
<dbReference type="Pfam" id="PF07714">
    <property type="entry name" value="PK_Tyr_Ser-Thr"/>
    <property type="match status" value="1"/>
</dbReference>
<keyword evidence="2" id="KW-0723">Serine/threonine-protein kinase</keyword>
<dbReference type="InterPro" id="IPR001245">
    <property type="entry name" value="Ser-Thr/Tyr_kinase_cat_dom"/>
</dbReference>
<dbReference type="FunFam" id="1.10.510.10:FF:000129">
    <property type="entry name" value="cysteine-rich receptor-like protein kinase 10"/>
    <property type="match status" value="1"/>
</dbReference>
<protein>
    <recommendedName>
        <fullName evidence="14">Protein kinase domain-containing protein</fullName>
    </recommendedName>
</protein>
<evidence type="ECO:0000259" key="14">
    <source>
        <dbReference type="PROSITE" id="PS50011"/>
    </source>
</evidence>
<dbReference type="eggNOG" id="KOG1187">
    <property type="taxonomic scope" value="Eukaryota"/>
</dbReference>
<evidence type="ECO:0000313" key="15">
    <source>
        <dbReference type="EMBL" id="ERM94075.1"/>
    </source>
</evidence>
<dbReference type="GO" id="GO:0005524">
    <property type="term" value="F:ATP binding"/>
    <property type="evidence" value="ECO:0007669"/>
    <property type="project" value="UniProtKB-KW"/>
</dbReference>
<dbReference type="HOGENOM" id="CLU_000288_21_3_1"/>
<dbReference type="InterPro" id="IPR008271">
    <property type="entry name" value="Ser/Thr_kinase_AS"/>
</dbReference>
<dbReference type="SMART" id="SM00220">
    <property type="entry name" value="S_TKc"/>
    <property type="match status" value="1"/>
</dbReference>
<dbReference type="Gene3D" id="1.10.510.10">
    <property type="entry name" value="Transferase(Phosphotransferase) domain 1"/>
    <property type="match status" value="1"/>
</dbReference>
<comment type="subcellular location">
    <subcellularLocation>
        <location evidence="1">Membrane</location>
        <topology evidence="1">Single-pass membrane protein</topology>
    </subcellularLocation>
</comment>
<feature type="region of interest" description="Disordered" evidence="13">
    <location>
        <begin position="325"/>
        <end position="395"/>
    </location>
</feature>
<gene>
    <name evidence="15" type="ORF">AMTR_s00010p00092340</name>
</gene>
<evidence type="ECO:0000313" key="16">
    <source>
        <dbReference type="Proteomes" id="UP000017836"/>
    </source>
</evidence>